<dbReference type="AlphaFoldDB" id="A0A2A6BNM2"/>
<name>A0A2A6BNM2_PRIPA</name>
<evidence type="ECO:0000313" key="1">
    <source>
        <dbReference type="EnsemblMetazoa" id="PPA36011.1"/>
    </source>
</evidence>
<dbReference type="SUPFAM" id="SSF56349">
    <property type="entry name" value="DNA breaking-rejoining enzymes"/>
    <property type="match status" value="1"/>
</dbReference>
<reference evidence="2" key="1">
    <citation type="journal article" date="2008" name="Nat. Genet.">
        <title>The Pristionchus pacificus genome provides a unique perspective on nematode lifestyle and parasitism.</title>
        <authorList>
            <person name="Dieterich C."/>
            <person name="Clifton S.W."/>
            <person name="Schuster L.N."/>
            <person name="Chinwalla A."/>
            <person name="Delehaunty K."/>
            <person name="Dinkelacker I."/>
            <person name="Fulton L."/>
            <person name="Fulton R."/>
            <person name="Godfrey J."/>
            <person name="Minx P."/>
            <person name="Mitreva M."/>
            <person name="Roeseler W."/>
            <person name="Tian H."/>
            <person name="Witte H."/>
            <person name="Yang S.P."/>
            <person name="Wilson R.K."/>
            <person name="Sommer R.J."/>
        </authorList>
    </citation>
    <scope>NUCLEOTIDE SEQUENCE [LARGE SCALE GENOMIC DNA]</scope>
    <source>
        <strain evidence="2">PS312</strain>
    </source>
</reference>
<sequence>MQEGRAISSLRKYTVSHHANVPRSYMDSFVLFAISCPIDVAGTRTALGASLSFFALLRVSELIALKWDVLIWSNGLLRVSVP</sequence>
<dbReference type="EnsemblMetazoa" id="PPA36011.1">
    <property type="protein sequence ID" value="PPA36011.1"/>
    <property type="gene ID" value="WBGene00274380"/>
</dbReference>
<gene>
    <name evidence="1" type="primary">WBGene00274380</name>
</gene>
<dbReference type="PANTHER" id="PTHR33435">
    <property type="entry name" value="PROTEIN CBG21870-RELATED"/>
    <property type="match status" value="1"/>
</dbReference>
<reference evidence="1" key="2">
    <citation type="submission" date="2022-06" db="UniProtKB">
        <authorList>
            <consortium name="EnsemblMetazoa"/>
        </authorList>
    </citation>
    <scope>IDENTIFICATION</scope>
    <source>
        <strain evidence="1">PS312</strain>
    </source>
</reference>
<accession>A0A2A6BNM2</accession>
<dbReference type="GO" id="GO:0003677">
    <property type="term" value="F:DNA binding"/>
    <property type="evidence" value="ECO:0007669"/>
    <property type="project" value="InterPro"/>
</dbReference>
<proteinExistence type="predicted"/>
<keyword evidence="2" id="KW-1185">Reference proteome</keyword>
<protein>
    <submittedName>
        <fullName evidence="1">Uncharacterized protein</fullName>
    </submittedName>
</protein>
<accession>A0A8R1UQA6</accession>
<dbReference type="InterPro" id="IPR011010">
    <property type="entry name" value="DNA_brk_join_enz"/>
</dbReference>
<dbReference type="OrthoDB" id="5864171at2759"/>
<dbReference type="Proteomes" id="UP000005239">
    <property type="component" value="Unassembled WGS sequence"/>
</dbReference>
<evidence type="ECO:0000313" key="2">
    <source>
        <dbReference type="Proteomes" id="UP000005239"/>
    </source>
</evidence>
<dbReference type="PANTHER" id="PTHR33435:SF3">
    <property type="entry name" value="PROTEIN CBG21870"/>
    <property type="match status" value="1"/>
</dbReference>
<organism evidence="1 2">
    <name type="scientific">Pristionchus pacificus</name>
    <name type="common">Parasitic nematode worm</name>
    <dbReference type="NCBI Taxonomy" id="54126"/>
    <lineage>
        <taxon>Eukaryota</taxon>
        <taxon>Metazoa</taxon>
        <taxon>Ecdysozoa</taxon>
        <taxon>Nematoda</taxon>
        <taxon>Chromadorea</taxon>
        <taxon>Rhabditida</taxon>
        <taxon>Rhabditina</taxon>
        <taxon>Diplogasteromorpha</taxon>
        <taxon>Diplogasteroidea</taxon>
        <taxon>Neodiplogasteridae</taxon>
        <taxon>Pristionchus</taxon>
    </lineage>
</organism>